<organism evidence="1 2">
    <name type="scientific">Culter alburnus</name>
    <name type="common">Topmouth culter</name>
    <dbReference type="NCBI Taxonomy" id="194366"/>
    <lineage>
        <taxon>Eukaryota</taxon>
        <taxon>Metazoa</taxon>
        <taxon>Chordata</taxon>
        <taxon>Craniata</taxon>
        <taxon>Vertebrata</taxon>
        <taxon>Euteleostomi</taxon>
        <taxon>Actinopterygii</taxon>
        <taxon>Neopterygii</taxon>
        <taxon>Teleostei</taxon>
        <taxon>Ostariophysi</taxon>
        <taxon>Cypriniformes</taxon>
        <taxon>Xenocyprididae</taxon>
        <taxon>Xenocypridinae</taxon>
        <taxon>Culter</taxon>
    </lineage>
</organism>
<gene>
    <name evidence="1" type="ORF">ABG768_007410</name>
</gene>
<keyword evidence="2" id="KW-1185">Reference proteome</keyword>
<protein>
    <submittedName>
        <fullName evidence="1">Uncharacterized protein</fullName>
    </submittedName>
</protein>
<reference evidence="1 2" key="1">
    <citation type="submission" date="2024-05" db="EMBL/GenBank/DDBJ databases">
        <title>A high-quality chromosomal-level genome assembly of Topmouth culter (Culter alburnus).</title>
        <authorList>
            <person name="Zhao H."/>
        </authorList>
    </citation>
    <scope>NUCLEOTIDE SEQUENCE [LARGE SCALE GENOMIC DNA]</scope>
    <source>
        <strain evidence="1">CATC2023</strain>
        <tissue evidence="1">Muscle</tissue>
    </source>
</reference>
<name>A0AAW1ZL18_CULAL</name>
<dbReference type="Proteomes" id="UP001479290">
    <property type="component" value="Unassembled WGS sequence"/>
</dbReference>
<accession>A0AAW1ZL18</accession>
<comment type="caution">
    <text evidence="1">The sequence shown here is derived from an EMBL/GenBank/DDBJ whole genome shotgun (WGS) entry which is preliminary data.</text>
</comment>
<dbReference type="EMBL" id="JAWDJR010000015">
    <property type="protein sequence ID" value="KAK9962025.1"/>
    <property type="molecule type" value="Genomic_DNA"/>
</dbReference>
<evidence type="ECO:0000313" key="2">
    <source>
        <dbReference type="Proteomes" id="UP001479290"/>
    </source>
</evidence>
<sequence length="91" mass="10290">MESPLVLRHSRRGIVLRCGLGLMLALDILRETSEFTSSWRRVPLGDRMGGWDAFLEEEGQQMERRHRFQAPEPEIYEAGGAGVPAYMGSNI</sequence>
<dbReference type="AlphaFoldDB" id="A0AAW1ZL18"/>
<feature type="non-terminal residue" evidence="1">
    <location>
        <position position="91"/>
    </location>
</feature>
<proteinExistence type="predicted"/>
<evidence type="ECO:0000313" key="1">
    <source>
        <dbReference type="EMBL" id="KAK9962025.1"/>
    </source>
</evidence>